<evidence type="ECO:0000313" key="2">
    <source>
        <dbReference type="Proteomes" id="UP001140230"/>
    </source>
</evidence>
<dbReference type="EMBL" id="JANWTP010000149">
    <property type="protein sequence ID" value="MDC8640632.1"/>
    <property type="molecule type" value="Genomic_DNA"/>
</dbReference>
<evidence type="ECO:0000313" key="1">
    <source>
        <dbReference type="EMBL" id="MDC8640632.1"/>
    </source>
</evidence>
<proteinExistence type="predicted"/>
<name>A0A9X4H9Z2_9XANT</name>
<gene>
    <name evidence="1" type="ORF">NY667_23275</name>
</gene>
<organism evidence="1 2">
    <name type="scientific">Xanthomonas hortorum pv. hederae</name>
    <dbReference type="NCBI Taxonomy" id="453603"/>
    <lineage>
        <taxon>Bacteria</taxon>
        <taxon>Pseudomonadati</taxon>
        <taxon>Pseudomonadota</taxon>
        <taxon>Gammaproteobacteria</taxon>
        <taxon>Lysobacterales</taxon>
        <taxon>Lysobacteraceae</taxon>
        <taxon>Xanthomonas</taxon>
    </lineage>
</organism>
<reference evidence="1" key="1">
    <citation type="journal article" date="2022" name="Phytopathology">
        <title>Whole genome sequencing-based tracing of a 2022 introduction and outbreak of Xanthomonas hortorum pv. pelargonii.</title>
        <authorList>
            <person name="Iruegas Bocardo F."/>
            <person name="Weisberg A.J."/>
            <person name="Riutta E.R."/>
            <person name="Kilday K.B."/>
            <person name="Bonkowski J.C."/>
            <person name="Creswell T.C."/>
            <person name="Daughtrey M."/>
            <person name="Rane K.K."/>
            <person name="Grunwald N.J."/>
            <person name="Chang J.H."/>
            <person name="Putnam M."/>
        </authorList>
    </citation>
    <scope>NUCLEOTIDE SEQUENCE</scope>
    <source>
        <strain evidence="1">22-338</strain>
    </source>
</reference>
<sequence length="175" mass="19334">MRCTSPFHVDEVTMMSSTTQLPLELHKNNIELLLKLAKLVQESGLRWSEFGDRLFRDGIAEADAEIEALVKTDEWQKLATLPAESFWRQLQQRFGDTQAIAQIGISSQTAFASGLQEALQGWQQHAVAAAGDPWTLGDADKSWQALFKPWQDFVAGVSSQTQAAGATKGRTGKRS</sequence>
<dbReference type="RefSeq" id="WP_146094699.1">
    <property type="nucleotide sequence ID" value="NZ_CP168178.1"/>
</dbReference>
<accession>A0A9X4H9Z2</accession>
<reference evidence="1" key="2">
    <citation type="submission" date="2022-08" db="EMBL/GenBank/DDBJ databases">
        <authorList>
            <person name="Iruegas-Bocardo F."/>
            <person name="Weisberg A.J."/>
            <person name="Riutta E.R."/>
            <person name="Kilday K."/>
            <person name="Bonkowski J.C."/>
            <person name="Creswell T."/>
            <person name="Daughtrey M.L."/>
            <person name="Rane K."/>
            <person name="Grunwald N.J."/>
            <person name="Chang J.H."/>
            <person name="Putnam M.L."/>
        </authorList>
    </citation>
    <scope>NUCLEOTIDE SEQUENCE</scope>
    <source>
        <strain evidence="1">22-338</strain>
    </source>
</reference>
<protein>
    <submittedName>
        <fullName evidence="1">Phasin family protein</fullName>
    </submittedName>
</protein>
<comment type="caution">
    <text evidence="1">The sequence shown here is derived from an EMBL/GenBank/DDBJ whole genome shotgun (WGS) entry which is preliminary data.</text>
</comment>
<dbReference type="Proteomes" id="UP001140230">
    <property type="component" value="Unassembled WGS sequence"/>
</dbReference>
<dbReference type="AlphaFoldDB" id="A0A9X4H9Z2"/>